<feature type="transmembrane region" description="Helical" evidence="5">
    <location>
        <begin position="387"/>
        <end position="406"/>
    </location>
</feature>
<dbReference type="Gene3D" id="3.10.450.30">
    <property type="entry name" value="Microbial ribonucleases"/>
    <property type="match status" value="1"/>
</dbReference>
<dbReference type="EMBL" id="DXFX01000054">
    <property type="protein sequence ID" value="HIX07664.1"/>
    <property type="molecule type" value="Genomic_DNA"/>
</dbReference>
<dbReference type="GO" id="GO:0004540">
    <property type="term" value="F:RNA nuclease activity"/>
    <property type="evidence" value="ECO:0007669"/>
    <property type="project" value="InterPro"/>
</dbReference>
<feature type="transmembrane region" description="Helical" evidence="5">
    <location>
        <begin position="223"/>
        <end position="244"/>
    </location>
</feature>
<reference evidence="6" key="1">
    <citation type="journal article" date="2021" name="PeerJ">
        <title>Extensive microbial diversity within the chicken gut microbiome revealed by metagenomics and culture.</title>
        <authorList>
            <person name="Gilroy R."/>
            <person name="Ravi A."/>
            <person name="Getino M."/>
            <person name="Pursley I."/>
            <person name="Horton D.L."/>
            <person name="Alikhan N.F."/>
            <person name="Baker D."/>
            <person name="Gharbi K."/>
            <person name="Hall N."/>
            <person name="Watson M."/>
            <person name="Adriaenssens E.M."/>
            <person name="Foster-Nyarko E."/>
            <person name="Jarju S."/>
            <person name="Secka A."/>
            <person name="Antonio M."/>
            <person name="Oren A."/>
            <person name="Chaudhuri R.R."/>
            <person name="La Ragione R."/>
            <person name="Hildebrand F."/>
            <person name="Pallen M.J."/>
        </authorList>
    </citation>
    <scope>NUCLEOTIDE SEQUENCE</scope>
    <source>
        <strain evidence="6">811</strain>
    </source>
</reference>
<dbReference type="InterPro" id="IPR001106">
    <property type="entry name" value="Aromatic_Lyase"/>
</dbReference>
<dbReference type="GO" id="GO:0016841">
    <property type="term" value="F:ammonia-lyase activity"/>
    <property type="evidence" value="ECO:0007669"/>
    <property type="project" value="UniProtKB-ARBA"/>
</dbReference>
<evidence type="ECO:0000313" key="6">
    <source>
        <dbReference type="EMBL" id="HIX07664.1"/>
    </source>
</evidence>
<keyword evidence="3 6" id="KW-0456">Lyase</keyword>
<evidence type="ECO:0000313" key="7">
    <source>
        <dbReference type="Proteomes" id="UP000824204"/>
    </source>
</evidence>
<evidence type="ECO:0000256" key="2">
    <source>
        <dbReference type="ARBA" id="ARBA00022801"/>
    </source>
</evidence>
<organism evidence="6 7">
    <name type="scientific">Candidatus Borkfalkia faecipullorum</name>
    <dbReference type="NCBI Taxonomy" id="2838510"/>
    <lineage>
        <taxon>Bacteria</taxon>
        <taxon>Bacillati</taxon>
        <taxon>Bacillota</taxon>
        <taxon>Clostridia</taxon>
        <taxon>Christensenellales</taxon>
        <taxon>Christensenellaceae</taxon>
        <taxon>Candidatus Borkfalkia</taxon>
    </lineage>
</organism>
<proteinExistence type="predicted"/>
<keyword evidence="5" id="KW-1133">Transmembrane helix</keyword>
<keyword evidence="5" id="KW-0472">Membrane</keyword>
<dbReference type="InterPro" id="IPR016191">
    <property type="entry name" value="Ribonuclease/ribotoxin"/>
</dbReference>
<protein>
    <submittedName>
        <fullName evidence="6">Aromatic amino acid lyase</fullName>
    </submittedName>
</protein>
<gene>
    <name evidence="6" type="ORF">H9741_04270</name>
</gene>
<dbReference type="SUPFAM" id="SSF48557">
    <property type="entry name" value="L-aspartase-like"/>
    <property type="match status" value="1"/>
</dbReference>
<feature type="compositionally biased region" description="Basic residues" evidence="4">
    <location>
        <begin position="132"/>
        <end position="147"/>
    </location>
</feature>
<accession>A0A9D1V8D6</accession>
<reference evidence="6" key="2">
    <citation type="submission" date="2021-04" db="EMBL/GenBank/DDBJ databases">
        <authorList>
            <person name="Gilroy R."/>
        </authorList>
    </citation>
    <scope>NUCLEOTIDE SEQUENCE</scope>
    <source>
        <strain evidence="6">811</strain>
    </source>
</reference>
<dbReference type="GO" id="GO:0016787">
    <property type="term" value="F:hydrolase activity"/>
    <property type="evidence" value="ECO:0007669"/>
    <property type="project" value="UniProtKB-KW"/>
</dbReference>
<dbReference type="AlphaFoldDB" id="A0A9D1V8D6"/>
<keyword evidence="1" id="KW-0540">Nuclease</keyword>
<evidence type="ECO:0000256" key="1">
    <source>
        <dbReference type="ARBA" id="ARBA00022722"/>
    </source>
</evidence>
<dbReference type="PANTHER" id="PTHR10362">
    <property type="entry name" value="HISTIDINE AMMONIA-LYASE"/>
    <property type="match status" value="1"/>
</dbReference>
<dbReference type="Proteomes" id="UP000824204">
    <property type="component" value="Unassembled WGS sequence"/>
</dbReference>
<keyword evidence="5" id="KW-0812">Transmembrane</keyword>
<dbReference type="Pfam" id="PF00221">
    <property type="entry name" value="Lyase_aromatic"/>
    <property type="match status" value="1"/>
</dbReference>
<sequence>MDRVIVTGSEITLRQIVNVARQGANVTLSRGVNSGYMIVQYTAAALVSENKVLAHPASVDSIPSSANQEDHVSMGTIAARKAREILENARRVLAIELMCACQAIDLRGQDLPVGGGGHPRLRYVLQRQSVLRRGRDRQKGRGKHHPQRGQAGARRNGGNGQRDHRHHAQRLNGFRGGRVRSSLFFAKILLFPCIMFPNVLQYYSQGFNFRGEHGRRSMKTAGFSKSWIVFFCFLITLLCFVLAVTTRVRVSEKKEYYSAEQVALYLYAYKHLPSNFLSEQEAEEEFGSVSLCLAAGYNIGGGEFSAEQREDYRDWIGNYSDKTSFFECDIYPDRGKCISQQTRGTVRLVYSSDYTEVYFTDNHYGQYEIPGFVFYSRFSLNALSNSFWIAFGVVCFAQAAFVLAAFFSRRRRPALWEGLCEAVEHFVWFCFELVIIPVCLVAYPVQILYLKYKKRKREKRENKTKE</sequence>
<feature type="transmembrane region" description="Helical" evidence="5">
    <location>
        <begin position="426"/>
        <end position="450"/>
    </location>
</feature>
<name>A0A9D1V8D6_9FIRM</name>
<evidence type="ECO:0000256" key="3">
    <source>
        <dbReference type="ARBA" id="ARBA00023239"/>
    </source>
</evidence>
<keyword evidence="2" id="KW-0378">Hydrolase</keyword>
<feature type="region of interest" description="Disordered" evidence="4">
    <location>
        <begin position="132"/>
        <end position="166"/>
    </location>
</feature>
<dbReference type="InterPro" id="IPR008948">
    <property type="entry name" value="L-Aspartase-like"/>
</dbReference>
<dbReference type="Gene3D" id="1.20.200.10">
    <property type="entry name" value="Fumarase/aspartase (Central domain)"/>
    <property type="match status" value="1"/>
</dbReference>
<evidence type="ECO:0000256" key="4">
    <source>
        <dbReference type="SAM" id="MobiDB-lite"/>
    </source>
</evidence>
<dbReference type="SUPFAM" id="SSF53933">
    <property type="entry name" value="Microbial ribonucleases"/>
    <property type="match status" value="1"/>
</dbReference>
<dbReference type="GO" id="GO:0003723">
    <property type="term" value="F:RNA binding"/>
    <property type="evidence" value="ECO:0007669"/>
    <property type="project" value="InterPro"/>
</dbReference>
<feature type="transmembrane region" description="Helical" evidence="5">
    <location>
        <begin position="184"/>
        <end position="203"/>
    </location>
</feature>
<evidence type="ECO:0000256" key="5">
    <source>
        <dbReference type="SAM" id="Phobius"/>
    </source>
</evidence>
<comment type="caution">
    <text evidence="6">The sequence shown here is derived from an EMBL/GenBank/DDBJ whole genome shotgun (WGS) entry which is preliminary data.</text>
</comment>